<dbReference type="RefSeq" id="WP_266062987.1">
    <property type="nucleotide sequence ID" value="NZ_JAPKFM010000022.1"/>
</dbReference>
<comment type="caution">
    <text evidence="1">The sequence shown here is derived from an EMBL/GenBank/DDBJ whole genome shotgun (WGS) entry which is preliminary data.</text>
</comment>
<reference evidence="1" key="1">
    <citation type="submission" date="2022-10" db="EMBL/GenBank/DDBJ databases">
        <title>WGS of marine actinomycetes from Thailand.</title>
        <authorList>
            <person name="Thawai C."/>
        </authorList>
    </citation>
    <scope>NUCLEOTIDE SEQUENCE</scope>
    <source>
        <strain evidence="1">SW21</strain>
    </source>
</reference>
<dbReference type="InterPro" id="IPR008551">
    <property type="entry name" value="TANGO2"/>
</dbReference>
<keyword evidence="2" id="KW-1185">Reference proteome</keyword>
<proteinExistence type="predicted"/>
<dbReference type="Pfam" id="PF05742">
    <property type="entry name" value="TANGO2"/>
    <property type="match status" value="1"/>
</dbReference>
<sequence length="252" mass="27863">MCLILFGWNVLPDTPLVVAANRDEFHARRTRALSRWPDAPIIGGRDGEAGGTWMGVNAETPSRVAMVTNVRDGIPATGPRSRGELPVQFLLGAMSPAEFAGELLTRAQGYAPVNVLIGDAEEFWWATNWPRPRLQQVPDGVHGLSNGLLDSHWPKVDRGRDALSELLLDDPESVDPYLELLADRDRPADDALPSTGVPIERERDLSPMFIDVRGYGTRASTVLRVGADGHGDITERRFTYRARRRGTTTIRF</sequence>
<protein>
    <submittedName>
        <fullName evidence="1">NRDE family protein</fullName>
    </submittedName>
</protein>
<dbReference type="PANTHER" id="PTHR17985:SF8">
    <property type="entry name" value="TRANSPORT AND GOLGI ORGANIZATION PROTEIN 2 HOMOLOG"/>
    <property type="match status" value="1"/>
</dbReference>
<accession>A0A9X3D6W3</accession>
<gene>
    <name evidence="1" type="ORF">OSB52_18145</name>
</gene>
<evidence type="ECO:0000313" key="1">
    <source>
        <dbReference type="EMBL" id="MCX2966008.1"/>
    </source>
</evidence>
<dbReference type="Proteomes" id="UP001143347">
    <property type="component" value="Unassembled WGS sequence"/>
</dbReference>
<name>A0A9X3D6W3_9ACTN</name>
<dbReference type="AlphaFoldDB" id="A0A9X3D6W3"/>
<dbReference type="PANTHER" id="PTHR17985">
    <property type="entry name" value="SER/THR-RICH PROTEIN T10 IN DGCR REGION"/>
    <property type="match status" value="1"/>
</dbReference>
<dbReference type="EMBL" id="JAPKFM010000022">
    <property type="protein sequence ID" value="MCX2966008.1"/>
    <property type="molecule type" value="Genomic_DNA"/>
</dbReference>
<evidence type="ECO:0000313" key="2">
    <source>
        <dbReference type="Proteomes" id="UP001143347"/>
    </source>
</evidence>
<organism evidence="1 2">
    <name type="scientific">Gordonia aquimaris</name>
    <dbReference type="NCBI Taxonomy" id="2984863"/>
    <lineage>
        <taxon>Bacteria</taxon>
        <taxon>Bacillati</taxon>
        <taxon>Actinomycetota</taxon>
        <taxon>Actinomycetes</taxon>
        <taxon>Mycobacteriales</taxon>
        <taxon>Gordoniaceae</taxon>
        <taxon>Gordonia</taxon>
    </lineage>
</organism>